<keyword evidence="5" id="KW-1015">Disulfide bond</keyword>
<comment type="subcellular location">
    <subcellularLocation>
        <location evidence="1">Cytoplasm</location>
    </subcellularLocation>
</comment>
<evidence type="ECO:0000256" key="5">
    <source>
        <dbReference type="ARBA" id="ARBA00023157"/>
    </source>
</evidence>
<dbReference type="PANTHER" id="PTHR12452">
    <property type="entry name" value="42-9-9 PROTEIN-RELATED"/>
    <property type="match status" value="1"/>
</dbReference>
<feature type="domain" description="Thioredoxin" evidence="7">
    <location>
        <begin position="7"/>
        <end position="125"/>
    </location>
</feature>
<comment type="similarity">
    <text evidence="2">Belongs to the thioredoxin family.</text>
</comment>
<dbReference type="CDD" id="cd02952">
    <property type="entry name" value="TRP14_like"/>
    <property type="match status" value="1"/>
</dbReference>
<dbReference type="GeneID" id="120898870"/>
<organism evidence="8 9">
    <name type="scientific">Anopheles arabiensis</name>
    <name type="common">Mosquito</name>
    <dbReference type="NCBI Taxonomy" id="7173"/>
    <lineage>
        <taxon>Eukaryota</taxon>
        <taxon>Metazoa</taxon>
        <taxon>Ecdysozoa</taxon>
        <taxon>Arthropoda</taxon>
        <taxon>Hexapoda</taxon>
        <taxon>Insecta</taxon>
        <taxon>Pterygota</taxon>
        <taxon>Neoptera</taxon>
        <taxon>Endopterygota</taxon>
        <taxon>Diptera</taxon>
        <taxon>Nematocera</taxon>
        <taxon>Culicoidea</taxon>
        <taxon>Culicidae</taxon>
        <taxon>Anophelinae</taxon>
        <taxon>Anopheles</taxon>
    </lineage>
</organism>
<dbReference type="AlphaFoldDB" id="A0A182HJ63"/>
<dbReference type="EMBL" id="APCN01002126">
    <property type="status" value="NOT_ANNOTATED_CDS"/>
    <property type="molecule type" value="Genomic_DNA"/>
</dbReference>
<evidence type="ECO:0000313" key="8">
    <source>
        <dbReference type="EnsemblMetazoa" id="AARA001276-PA"/>
    </source>
</evidence>
<dbReference type="FunFam" id="3.40.30.10:FF:000124">
    <property type="entry name" value="Thioredoxin domain-containing 17"/>
    <property type="match status" value="1"/>
</dbReference>
<dbReference type="Gene3D" id="3.40.30.10">
    <property type="entry name" value="Glutaredoxin"/>
    <property type="match status" value="1"/>
</dbReference>
<dbReference type="EnsemblMetazoa" id="AARA001276-RA">
    <property type="protein sequence ID" value="AARA001276-PA"/>
    <property type="gene ID" value="AARA001276"/>
</dbReference>
<dbReference type="SUPFAM" id="SSF52833">
    <property type="entry name" value="Thioredoxin-like"/>
    <property type="match status" value="1"/>
</dbReference>
<keyword evidence="4" id="KW-0963">Cytoplasm</keyword>
<dbReference type="GO" id="GO:0005829">
    <property type="term" value="C:cytosol"/>
    <property type="evidence" value="ECO:0007669"/>
    <property type="project" value="TreeGrafter"/>
</dbReference>
<accession>A0A182HJ63</accession>
<evidence type="ECO:0000256" key="4">
    <source>
        <dbReference type="ARBA" id="ARBA00022490"/>
    </source>
</evidence>
<evidence type="ECO:0000259" key="7">
    <source>
        <dbReference type="Pfam" id="PF06110"/>
    </source>
</evidence>
<dbReference type="InterPro" id="IPR045108">
    <property type="entry name" value="TXNDC17-like"/>
</dbReference>
<dbReference type="Proteomes" id="UP000075840">
    <property type="component" value="Unassembled WGS sequence"/>
</dbReference>
<dbReference type="RefSeq" id="XP_040161251.1">
    <property type="nucleotide sequence ID" value="XM_040305317.1"/>
</dbReference>
<name>A0A182HJ63_ANOAR</name>
<proteinExistence type="inferred from homology"/>
<dbReference type="InterPro" id="IPR036249">
    <property type="entry name" value="Thioredoxin-like_sf"/>
</dbReference>
<keyword evidence="9" id="KW-1185">Reference proteome</keyword>
<dbReference type="KEGG" id="aara:120898870"/>
<dbReference type="VEuPathDB" id="VectorBase:AARA21_011968"/>
<dbReference type="Pfam" id="PF06110">
    <property type="entry name" value="TXD17-like_Trx"/>
    <property type="match status" value="1"/>
</dbReference>
<sequence>MVHKHHVAGYDAFVAFMKDFNGNGGAINILFTGAKLENGLSWCGDCVDVAPFIEKAIETNAPENSHFIYVDVGDRPTWKDMNNPFRKDTNTHLSVIPTMIRWKQPQRLEGEQCGKADLLELFFSEDD</sequence>
<evidence type="ECO:0000256" key="6">
    <source>
        <dbReference type="ARBA" id="ARBA00023284"/>
    </source>
</evidence>
<protein>
    <recommendedName>
        <fullName evidence="3">Thioredoxin domain-containing protein 17</fullName>
    </recommendedName>
</protein>
<dbReference type="VEuPathDB" id="VectorBase:AARA001276"/>
<evidence type="ECO:0000256" key="3">
    <source>
        <dbReference type="ARBA" id="ARBA00016949"/>
    </source>
</evidence>
<evidence type="ECO:0000313" key="9">
    <source>
        <dbReference type="Proteomes" id="UP000075840"/>
    </source>
</evidence>
<keyword evidence="6" id="KW-0676">Redox-active center</keyword>
<evidence type="ECO:0000256" key="2">
    <source>
        <dbReference type="ARBA" id="ARBA00008987"/>
    </source>
</evidence>
<dbReference type="PANTHER" id="PTHR12452:SF6">
    <property type="entry name" value="THIOREDOXIN DOMAIN-CONTAINING PROTEIN 17"/>
    <property type="match status" value="1"/>
</dbReference>
<evidence type="ECO:0000256" key="1">
    <source>
        <dbReference type="ARBA" id="ARBA00004496"/>
    </source>
</evidence>
<dbReference type="InterPro" id="IPR010357">
    <property type="entry name" value="TXNDC17_dom"/>
</dbReference>
<reference evidence="8" key="1">
    <citation type="submission" date="2022-08" db="UniProtKB">
        <authorList>
            <consortium name="EnsemblMetazoa"/>
        </authorList>
    </citation>
    <scope>IDENTIFICATION</scope>
    <source>
        <strain evidence="8">Dongola</strain>
    </source>
</reference>
<dbReference type="GO" id="GO:0047134">
    <property type="term" value="F:protein-disulfide reductase [NAD(P)H] activity"/>
    <property type="evidence" value="ECO:0007669"/>
    <property type="project" value="InterPro"/>
</dbReference>